<evidence type="ECO:0000313" key="4">
    <source>
        <dbReference type="Proteomes" id="UP001372338"/>
    </source>
</evidence>
<gene>
    <name evidence="3" type="ORF">RIF29_13401</name>
</gene>
<keyword evidence="4" id="KW-1185">Reference proteome</keyword>
<dbReference type="SUPFAM" id="SSF49723">
    <property type="entry name" value="Lipase/lipooxygenase domain (PLAT/LH2 domain)"/>
    <property type="match status" value="1"/>
</dbReference>
<feature type="region of interest" description="Disordered" evidence="1">
    <location>
        <begin position="191"/>
        <end position="245"/>
    </location>
</feature>
<dbReference type="CDD" id="cd00113">
    <property type="entry name" value="PLAT"/>
    <property type="match status" value="1"/>
</dbReference>
<accession>A0AAN9IPC4</accession>
<protein>
    <submittedName>
        <fullName evidence="3">Uncharacterized protein</fullName>
    </submittedName>
</protein>
<dbReference type="Gene3D" id="2.60.60.20">
    <property type="entry name" value="PLAT/LH2 domain"/>
    <property type="match status" value="1"/>
</dbReference>
<dbReference type="EMBL" id="JAYWIO010000002">
    <property type="protein sequence ID" value="KAK7283694.1"/>
    <property type="molecule type" value="Genomic_DNA"/>
</dbReference>
<name>A0AAN9IPC4_CROPI</name>
<dbReference type="InterPro" id="IPR010417">
    <property type="entry name" value="Embryo-specific_ATS3"/>
</dbReference>
<organism evidence="3 4">
    <name type="scientific">Crotalaria pallida</name>
    <name type="common">Smooth rattlebox</name>
    <name type="synonym">Crotalaria striata</name>
    <dbReference type="NCBI Taxonomy" id="3830"/>
    <lineage>
        <taxon>Eukaryota</taxon>
        <taxon>Viridiplantae</taxon>
        <taxon>Streptophyta</taxon>
        <taxon>Embryophyta</taxon>
        <taxon>Tracheophyta</taxon>
        <taxon>Spermatophyta</taxon>
        <taxon>Magnoliopsida</taxon>
        <taxon>eudicotyledons</taxon>
        <taxon>Gunneridae</taxon>
        <taxon>Pentapetalae</taxon>
        <taxon>rosids</taxon>
        <taxon>fabids</taxon>
        <taxon>Fabales</taxon>
        <taxon>Fabaceae</taxon>
        <taxon>Papilionoideae</taxon>
        <taxon>50 kb inversion clade</taxon>
        <taxon>genistoids sensu lato</taxon>
        <taxon>core genistoids</taxon>
        <taxon>Crotalarieae</taxon>
        <taxon>Crotalaria</taxon>
    </lineage>
</organism>
<dbReference type="PRINTS" id="PR01217">
    <property type="entry name" value="PRICHEXTENSN"/>
</dbReference>
<feature type="signal peptide" evidence="2">
    <location>
        <begin position="1"/>
        <end position="18"/>
    </location>
</feature>
<dbReference type="Proteomes" id="UP001372338">
    <property type="component" value="Unassembled WGS sequence"/>
</dbReference>
<evidence type="ECO:0000256" key="1">
    <source>
        <dbReference type="SAM" id="MobiDB-lite"/>
    </source>
</evidence>
<comment type="caution">
    <text evidence="3">The sequence shown here is derived from an EMBL/GenBank/DDBJ whole genome shotgun (WGS) entry which is preliminary data.</text>
</comment>
<feature type="compositionally biased region" description="Pro residues" evidence="1">
    <location>
        <begin position="191"/>
        <end position="243"/>
    </location>
</feature>
<keyword evidence="2" id="KW-0732">Signal</keyword>
<evidence type="ECO:0000256" key="2">
    <source>
        <dbReference type="SAM" id="SignalP"/>
    </source>
</evidence>
<evidence type="ECO:0000313" key="3">
    <source>
        <dbReference type="EMBL" id="KAK7283694.1"/>
    </source>
</evidence>
<feature type="chain" id="PRO_5042962737" evidence="2">
    <location>
        <begin position="19"/>
        <end position="268"/>
    </location>
</feature>
<dbReference type="PANTHER" id="PTHR31718">
    <property type="entry name" value="PLAT DOMAIN-CONTAINING PROTEIN"/>
    <property type="match status" value="1"/>
</dbReference>
<dbReference type="InterPro" id="IPR036392">
    <property type="entry name" value="PLAT/LH2_dom_sf"/>
</dbReference>
<reference evidence="3 4" key="1">
    <citation type="submission" date="2024-01" db="EMBL/GenBank/DDBJ databases">
        <title>The genomes of 5 underutilized Papilionoideae crops provide insights into root nodulation and disease resistanc.</title>
        <authorList>
            <person name="Yuan L."/>
        </authorList>
    </citation>
    <scope>NUCLEOTIDE SEQUENCE [LARGE SCALE GENOMIC DNA]</scope>
    <source>
        <strain evidence="3">ZHUSHIDOU_FW_LH</strain>
        <tissue evidence="3">Leaf</tissue>
    </source>
</reference>
<dbReference type="AlphaFoldDB" id="A0AAN9IPC4"/>
<proteinExistence type="predicted"/>
<dbReference type="PANTHER" id="PTHR31718:SF35">
    <property type="entry name" value="EMBRYO-SPECIFIC PROTEIN"/>
    <property type="match status" value="1"/>
</dbReference>
<dbReference type="Pfam" id="PF06232">
    <property type="entry name" value="ATS3"/>
    <property type="match status" value="1"/>
</dbReference>
<sequence>MMMKQLVLLLLFLASGLSLSVSEFKSGPEAADESFSVGYIQMKSAANCSYKVVISTSCSSPKFTTDEISIVFGDAYGNQIYAPKLGDPVSRTFERCSSDTFEIDGACVSRICYVYLHRSGASESDGWKPESVKIYGFNIDPITFYFNTSIPNNTWYGYNLFDFPTPPPDEPYAPTNPPPFHPYIPTTPPPFDPFPPTTPSPPPPPFDPFPPTTPSPPPPPFHPFPPTTPSPPPPPPTTPPPSPSSSYKLFTPKWLIYVVLGYVLSFCV</sequence>